<sequence>MPQSGNTLWVLSQGMHHSTTCPLPESKDALERDNSNLRKELKVIEDDFNSSTQHAADREDAPALRQIHINLLFRPRNTTTDNLMFVAILSPLCRPYGKEASRLLFDALDVTCLILIVAVHYIGRDQ</sequence>
<reference evidence="1 2" key="1">
    <citation type="submission" date="2023-08" db="EMBL/GenBank/DDBJ databases">
        <title>A Necator americanus chromosomal reference genome.</title>
        <authorList>
            <person name="Ilik V."/>
            <person name="Petrzelkova K.J."/>
            <person name="Pardy F."/>
            <person name="Fuh T."/>
            <person name="Niatou-Singa F.S."/>
            <person name="Gouil Q."/>
            <person name="Baker L."/>
            <person name="Ritchie M.E."/>
            <person name="Jex A.R."/>
            <person name="Gazzola D."/>
            <person name="Li H."/>
            <person name="Toshio Fujiwara R."/>
            <person name="Zhan B."/>
            <person name="Aroian R.V."/>
            <person name="Pafco B."/>
            <person name="Schwarz E.M."/>
        </authorList>
    </citation>
    <scope>NUCLEOTIDE SEQUENCE [LARGE SCALE GENOMIC DNA]</scope>
    <source>
        <strain evidence="1 2">Aroian</strain>
        <tissue evidence="1">Whole animal</tissue>
    </source>
</reference>
<name>A0ABR1CL73_NECAM</name>
<accession>A0ABR1CL73</accession>
<keyword evidence="2" id="KW-1185">Reference proteome</keyword>
<comment type="caution">
    <text evidence="1">The sequence shown here is derived from an EMBL/GenBank/DDBJ whole genome shotgun (WGS) entry which is preliminary data.</text>
</comment>
<gene>
    <name evidence="1" type="primary">Necator_chrII.g8434</name>
    <name evidence="1" type="ORF">RB195_020640</name>
</gene>
<organism evidence="1 2">
    <name type="scientific">Necator americanus</name>
    <name type="common">Human hookworm</name>
    <dbReference type="NCBI Taxonomy" id="51031"/>
    <lineage>
        <taxon>Eukaryota</taxon>
        <taxon>Metazoa</taxon>
        <taxon>Ecdysozoa</taxon>
        <taxon>Nematoda</taxon>
        <taxon>Chromadorea</taxon>
        <taxon>Rhabditida</taxon>
        <taxon>Rhabditina</taxon>
        <taxon>Rhabditomorpha</taxon>
        <taxon>Strongyloidea</taxon>
        <taxon>Ancylostomatidae</taxon>
        <taxon>Bunostominae</taxon>
        <taxon>Necator</taxon>
    </lineage>
</organism>
<protein>
    <submittedName>
        <fullName evidence="1">Uncharacterized protein</fullName>
    </submittedName>
</protein>
<evidence type="ECO:0000313" key="1">
    <source>
        <dbReference type="EMBL" id="KAK6738646.1"/>
    </source>
</evidence>
<dbReference type="Proteomes" id="UP001303046">
    <property type="component" value="Unassembled WGS sequence"/>
</dbReference>
<evidence type="ECO:0000313" key="2">
    <source>
        <dbReference type="Proteomes" id="UP001303046"/>
    </source>
</evidence>
<proteinExistence type="predicted"/>
<dbReference type="EMBL" id="JAVFWL010000002">
    <property type="protein sequence ID" value="KAK6738646.1"/>
    <property type="molecule type" value="Genomic_DNA"/>
</dbReference>